<dbReference type="InterPro" id="IPR036724">
    <property type="entry name" value="Cobalamin-bd_sf"/>
</dbReference>
<dbReference type="EMBL" id="CP042430">
    <property type="protein sequence ID" value="QEC48066.1"/>
    <property type="molecule type" value="Genomic_DNA"/>
</dbReference>
<dbReference type="InterPro" id="IPR036594">
    <property type="entry name" value="Meth_synthase_dom"/>
</dbReference>
<dbReference type="KEGG" id="bsol:FSW04_11135"/>
<dbReference type="RefSeq" id="WP_146919227.1">
    <property type="nucleotide sequence ID" value="NZ_CP042430.1"/>
</dbReference>
<gene>
    <name evidence="2" type="ORF">FSW04_11135</name>
</gene>
<dbReference type="Pfam" id="PF02607">
    <property type="entry name" value="B12-binding_2"/>
    <property type="match status" value="1"/>
</dbReference>
<dbReference type="Gene3D" id="1.10.1240.10">
    <property type="entry name" value="Methionine synthase domain"/>
    <property type="match status" value="1"/>
</dbReference>
<dbReference type="Gene3D" id="3.40.50.280">
    <property type="entry name" value="Cobalamin-binding domain"/>
    <property type="match status" value="1"/>
</dbReference>
<dbReference type="InterPro" id="IPR006158">
    <property type="entry name" value="Cobalamin-bd"/>
</dbReference>
<dbReference type="InterPro" id="IPR003759">
    <property type="entry name" value="Cbl-bd_cap"/>
</dbReference>
<dbReference type="Proteomes" id="UP000321805">
    <property type="component" value="Chromosome"/>
</dbReference>
<protein>
    <recommendedName>
        <fullName evidence="1">B12-binding domain-containing protein</fullName>
    </recommendedName>
</protein>
<dbReference type="GO" id="GO:0046872">
    <property type="term" value="F:metal ion binding"/>
    <property type="evidence" value="ECO:0007669"/>
    <property type="project" value="InterPro"/>
</dbReference>
<dbReference type="AlphaFoldDB" id="A0A5B8U4M6"/>
<dbReference type="Pfam" id="PF02310">
    <property type="entry name" value="B12-binding"/>
    <property type="match status" value="1"/>
</dbReference>
<dbReference type="GO" id="GO:0031419">
    <property type="term" value="F:cobalamin binding"/>
    <property type="evidence" value="ECO:0007669"/>
    <property type="project" value="InterPro"/>
</dbReference>
<keyword evidence="3" id="KW-1185">Reference proteome</keyword>
<evidence type="ECO:0000313" key="3">
    <source>
        <dbReference type="Proteomes" id="UP000321805"/>
    </source>
</evidence>
<dbReference type="PROSITE" id="PS51332">
    <property type="entry name" value="B12_BINDING"/>
    <property type="match status" value="1"/>
</dbReference>
<sequence length="269" mass="28741">MTTIERPIRFELRLWAELDERSGRSGEDVSRLVNAAVERFLHANRPALRLVRAPDDLATSAAEYAEALLDFDAHRAEEVARHALDGGATVLEIYTDLMAPALRAIGHGWALDEVAITQEHYASEATARLLGVLAPAPRQAPASGRLAVVGGSPGELHVLGARMAGDLLERAGWEVLALGADTPAGELLELVAAECPDLVALSTSTAGRVPGLEEVLRGLAVLDPRPCIAVGGPLYTEQAQEFARELGADLATDDLRDLLELVRRRFPGA</sequence>
<evidence type="ECO:0000259" key="1">
    <source>
        <dbReference type="PROSITE" id="PS51332"/>
    </source>
</evidence>
<feature type="domain" description="B12-binding" evidence="1">
    <location>
        <begin position="144"/>
        <end position="269"/>
    </location>
</feature>
<accession>A0A5B8U4M6</accession>
<evidence type="ECO:0000313" key="2">
    <source>
        <dbReference type="EMBL" id="QEC48066.1"/>
    </source>
</evidence>
<proteinExistence type="predicted"/>
<dbReference type="SUPFAM" id="SSF52242">
    <property type="entry name" value="Cobalamin (vitamin B12)-binding domain"/>
    <property type="match status" value="1"/>
</dbReference>
<organism evidence="2 3">
    <name type="scientific">Baekduia soli</name>
    <dbReference type="NCBI Taxonomy" id="496014"/>
    <lineage>
        <taxon>Bacteria</taxon>
        <taxon>Bacillati</taxon>
        <taxon>Actinomycetota</taxon>
        <taxon>Thermoleophilia</taxon>
        <taxon>Solirubrobacterales</taxon>
        <taxon>Baekduiaceae</taxon>
        <taxon>Baekduia</taxon>
    </lineage>
</organism>
<reference evidence="2 3" key="1">
    <citation type="journal article" date="2018" name="J. Microbiol.">
        <title>Baekduia soli gen. nov., sp. nov., a novel bacterium isolated from the soil of Baekdu Mountain and proposal of a novel family name, Baekduiaceae fam. nov.</title>
        <authorList>
            <person name="An D.S."/>
            <person name="Siddiqi M.Z."/>
            <person name="Kim K.H."/>
            <person name="Yu H.S."/>
            <person name="Im W.T."/>
        </authorList>
    </citation>
    <scope>NUCLEOTIDE SEQUENCE [LARGE SCALE GENOMIC DNA]</scope>
    <source>
        <strain evidence="2 3">BR7-21</strain>
    </source>
</reference>
<name>A0A5B8U4M6_9ACTN</name>
<dbReference type="OrthoDB" id="3782345at2"/>